<dbReference type="PANTHER" id="PTHR22770:SF47">
    <property type="entry name" value="E3 UBIQUITIN-PROTEIN LIGASE RNF216"/>
    <property type="match status" value="1"/>
</dbReference>
<dbReference type="InterPro" id="IPR047545">
    <property type="entry name" value="BRcat_RBR_RNF216"/>
</dbReference>
<evidence type="ECO:0000256" key="1">
    <source>
        <dbReference type="ARBA" id="ARBA00004906"/>
    </source>
</evidence>
<dbReference type="InterPro" id="IPR047546">
    <property type="entry name" value="Rcat_RBR_RNF216"/>
</dbReference>
<keyword evidence="4" id="KW-0677">Repeat</keyword>
<keyword evidence="5" id="KW-0863">Zinc-finger</keyword>
<evidence type="ECO:0000256" key="3">
    <source>
        <dbReference type="ARBA" id="ARBA00022723"/>
    </source>
</evidence>
<dbReference type="GO" id="GO:0016740">
    <property type="term" value="F:transferase activity"/>
    <property type="evidence" value="ECO:0007669"/>
    <property type="project" value="UniProtKB-KW"/>
</dbReference>
<protein>
    <submittedName>
        <fullName evidence="11">E3 ubiquitin-protein ligase RNF216 isoform X1</fullName>
    </submittedName>
</protein>
<feature type="compositionally biased region" description="Basic and acidic residues" evidence="8">
    <location>
        <begin position="530"/>
        <end position="548"/>
    </location>
</feature>
<dbReference type="InterPro" id="IPR051628">
    <property type="entry name" value="LUBAC_E3_Ligases"/>
</dbReference>
<dbReference type="GeneID" id="108682459"/>
<evidence type="ECO:0000313" key="11">
    <source>
        <dbReference type="RefSeq" id="XP_047739489.1"/>
    </source>
</evidence>
<feature type="domain" description="RING-type" evidence="9">
    <location>
        <begin position="288"/>
        <end position="503"/>
    </location>
</feature>
<feature type="region of interest" description="Disordered" evidence="8">
    <location>
        <begin position="530"/>
        <end position="559"/>
    </location>
</feature>
<keyword evidence="3" id="KW-0479">Metal-binding</keyword>
<keyword evidence="2" id="KW-0808">Transferase</keyword>
<feature type="compositionally biased region" description="Low complexity" evidence="8">
    <location>
        <begin position="614"/>
        <end position="641"/>
    </location>
</feature>
<dbReference type="OrthoDB" id="10009520at2759"/>
<dbReference type="Proteomes" id="UP000694843">
    <property type="component" value="Unplaced"/>
</dbReference>
<accession>A0A979FQV1</accession>
<dbReference type="Pfam" id="PF26200">
    <property type="entry name" value="Rcat_RNF216"/>
    <property type="match status" value="1"/>
</dbReference>
<evidence type="ECO:0000313" key="10">
    <source>
        <dbReference type="Proteomes" id="UP000694843"/>
    </source>
</evidence>
<evidence type="ECO:0000256" key="8">
    <source>
        <dbReference type="SAM" id="MobiDB-lite"/>
    </source>
</evidence>
<dbReference type="RefSeq" id="XP_047739489.1">
    <property type="nucleotide sequence ID" value="XM_047883533.1"/>
</dbReference>
<sequence length="653" mass="73471">MEHSIDGDFEMSVTSKKRDLTHVDDVEERPGKMKTFVTSSMATKPTDLSVDAVNSSADEAGTSAAGNLDGAGTSGYNRVAASYADDQEDDEWLQSHHRTLCEMFPDADPEYLLLKCAEVEPCGARFEALVVELMDTKNYPKMQDYISRTKRMEMRKKFLDDMTVPEFLELFEDPEKVFNDHNKVMNLQYRHNSRAQLLNDLPYHYAKDVDRVLNANNYHYLPSLRELKSEYFDRRRIKRKETPISGELEDFFLKELYYARMEESIGRHRAAQEEAKKEVFAAAKDAGLLRTCTICCEDEILEEDMRACASLDSPHLFCKTCVGRYCEEQIGQGSLKFACCDSSCKEEFSLNVIKTVLKSSVFSNLLKRKQAEEIMAAGIADLECCPFCNFATIMPNKEDKIFHCLNPECLKDTCRLCKEPAHIPLRCEEIETKAQLSARTYLENQMTEAMVRECYKCGKRFIKEEGCNKMQCLCGAKMCYVCKKPITGYDHFDDGPYRATAGDLLPSQRSKCPKYSDSRKLHAEEVKRKAEEAKKTLDPDVQLKHDPTKYVPQQGPATAVQMQRQPYPEHQYPPYERNVLFGYLEYLPPPLPAGAGRGPALPPAGAGRGPALPPAGAGRRPALPPAGAGRRPPLPAGAGRRPAPPAAPRGARP</sequence>
<comment type="pathway">
    <text evidence="1">Protein modification; protein ubiquitination.</text>
</comment>
<dbReference type="PROSITE" id="PS51873">
    <property type="entry name" value="TRIAD"/>
    <property type="match status" value="1"/>
</dbReference>
<feature type="region of interest" description="Disordered" evidence="8">
    <location>
        <begin position="595"/>
        <end position="653"/>
    </location>
</feature>
<gene>
    <name evidence="11" type="primary">LOC108682459</name>
</gene>
<evidence type="ECO:0000256" key="7">
    <source>
        <dbReference type="ARBA" id="ARBA00022833"/>
    </source>
</evidence>
<reference evidence="11" key="1">
    <citation type="submission" date="2025-08" db="UniProtKB">
        <authorList>
            <consortium name="RefSeq"/>
        </authorList>
    </citation>
    <scope>IDENTIFICATION</scope>
    <source>
        <tissue evidence="11">Whole organism</tissue>
    </source>
</reference>
<dbReference type="InterPro" id="IPR044066">
    <property type="entry name" value="TRIAD_supradom"/>
</dbReference>
<dbReference type="PANTHER" id="PTHR22770">
    <property type="entry name" value="UBIQUITIN CONJUGATING ENZYME 7 INTERACTING PROTEIN-RELATED"/>
    <property type="match status" value="1"/>
</dbReference>
<dbReference type="GO" id="GO:0008270">
    <property type="term" value="F:zinc ion binding"/>
    <property type="evidence" value="ECO:0007669"/>
    <property type="project" value="UniProtKB-KW"/>
</dbReference>
<evidence type="ECO:0000256" key="4">
    <source>
        <dbReference type="ARBA" id="ARBA00022737"/>
    </source>
</evidence>
<dbReference type="Gene3D" id="1.20.120.1750">
    <property type="match status" value="1"/>
</dbReference>
<evidence type="ECO:0000259" key="9">
    <source>
        <dbReference type="PROSITE" id="PS51873"/>
    </source>
</evidence>
<organism evidence="10 11">
    <name type="scientific">Hyalella azteca</name>
    <name type="common">Amphipod</name>
    <dbReference type="NCBI Taxonomy" id="294128"/>
    <lineage>
        <taxon>Eukaryota</taxon>
        <taxon>Metazoa</taxon>
        <taxon>Ecdysozoa</taxon>
        <taxon>Arthropoda</taxon>
        <taxon>Crustacea</taxon>
        <taxon>Multicrustacea</taxon>
        <taxon>Malacostraca</taxon>
        <taxon>Eumalacostraca</taxon>
        <taxon>Peracarida</taxon>
        <taxon>Amphipoda</taxon>
        <taxon>Senticaudata</taxon>
        <taxon>Talitrida</taxon>
        <taxon>Talitroidea</taxon>
        <taxon>Hyalellidae</taxon>
        <taxon>Hyalella</taxon>
    </lineage>
</organism>
<name>A0A979FQV1_HYAAZ</name>
<evidence type="ECO:0000256" key="2">
    <source>
        <dbReference type="ARBA" id="ARBA00022679"/>
    </source>
</evidence>
<keyword evidence="7" id="KW-0862">Zinc</keyword>
<proteinExistence type="predicted"/>
<dbReference type="AlphaFoldDB" id="A0A979FQV1"/>
<evidence type="ECO:0000256" key="5">
    <source>
        <dbReference type="ARBA" id="ARBA00022771"/>
    </source>
</evidence>
<evidence type="ECO:0000256" key="6">
    <source>
        <dbReference type="ARBA" id="ARBA00022786"/>
    </source>
</evidence>
<keyword evidence="10" id="KW-1185">Reference proteome</keyword>
<dbReference type="CDD" id="cd20339">
    <property type="entry name" value="BRcat_RBR_RNF216"/>
    <property type="match status" value="1"/>
</dbReference>
<keyword evidence="6" id="KW-0833">Ubl conjugation pathway</keyword>
<dbReference type="CDD" id="cd20353">
    <property type="entry name" value="Rcat_RBR_RNF216"/>
    <property type="match status" value="1"/>
</dbReference>
<dbReference type="SUPFAM" id="SSF57850">
    <property type="entry name" value="RING/U-box"/>
    <property type="match status" value="1"/>
</dbReference>
<dbReference type="OMA" id="ARIICTI"/>